<dbReference type="Proteomes" id="UP000018144">
    <property type="component" value="Unassembled WGS sequence"/>
</dbReference>
<keyword evidence="3" id="KW-1185">Reference proteome</keyword>
<feature type="region of interest" description="Disordered" evidence="1">
    <location>
        <begin position="15"/>
        <end position="44"/>
    </location>
</feature>
<dbReference type="AlphaFoldDB" id="U4LQW3"/>
<name>U4LQW3_PYROM</name>
<gene>
    <name evidence="2" type="ORF">PCON_11248</name>
</gene>
<evidence type="ECO:0000256" key="1">
    <source>
        <dbReference type="SAM" id="MobiDB-lite"/>
    </source>
</evidence>
<reference evidence="2 3" key="1">
    <citation type="journal article" date="2013" name="PLoS Genet.">
        <title>The genome and development-dependent transcriptomes of Pyronema confluens: a window into fungal evolution.</title>
        <authorList>
            <person name="Traeger S."/>
            <person name="Altegoer F."/>
            <person name="Freitag M."/>
            <person name="Gabaldon T."/>
            <person name="Kempken F."/>
            <person name="Kumar A."/>
            <person name="Marcet-Houben M."/>
            <person name="Poggeler S."/>
            <person name="Stajich J.E."/>
            <person name="Nowrousian M."/>
        </authorList>
    </citation>
    <scope>NUCLEOTIDE SEQUENCE [LARGE SCALE GENOMIC DNA]</scope>
    <source>
        <strain evidence="3">CBS 100304</strain>
        <tissue evidence="2">Vegetative mycelium</tissue>
    </source>
</reference>
<protein>
    <submittedName>
        <fullName evidence="2">Uncharacterized protein</fullName>
    </submittedName>
</protein>
<sequence>MRTILVRMRKVCVRTNPKAMTDTQDKKPAASTTPAPRGNDEQAQALVSVEQTPPTTETPPVLNLEYLRRFETTENYSLNTWLAQDKKEDGVVVYKA</sequence>
<organism evidence="2 3">
    <name type="scientific">Pyronema omphalodes (strain CBS 100304)</name>
    <name type="common">Pyronema confluens</name>
    <dbReference type="NCBI Taxonomy" id="1076935"/>
    <lineage>
        <taxon>Eukaryota</taxon>
        <taxon>Fungi</taxon>
        <taxon>Dikarya</taxon>
        <taxon>Ascomycota</taxon>
        <taxon>Pezizomycotina</taxon>
        <taxon>Pezizomycetes</taxon>
        <taxon>Pezizales</taxon>
        <taxon>Pyronemataceae</taxon>
        <taxon>Pyronema</taxon>
    </lineage>
</organism>
<evidence type="ECO:0000313" key="2">
    <source>
        <dbReference type="EMBL" id="CCX31725.1"/>
    </source>
</evidence>
<proteinExistence type="predicted"/>
<accession>U4LQW3</accession>
<dbReference type="EMBL" id="HF935629">
    <property type="protein sequence ID" value="CCX31725.1"/>
    <property type="molecule type" value="Genomic_DNA"/>
</dbReference>
<evidence type="ECO:0000313" key="3">
    <source>
        <dbReference type="Proteomes" id="UP000018144"/>
    </source>
</evidence>